<dbReference type="EMBL" id="JANPWB010000011">
    <property type="protein sequence ID" value="KAJ1123921.1"/>
    <property type="molecule type" value="Genomic_DNA"/>
</dbReference>
<accession>A0AAV7P6M1</accession>
<evidence type="ECO:0000313" key="4">
    <source>
        <dbReference type="Proteomes" id="UP001066276"/>
    </source>
</evidence>
<proteinExistence type="predicted"/>
<evidence type="ECO:0000256" key="2">
    <source>
        <dbReference type="SAM" id="MobiDB-lite"/>
    </source>
</evidence>
<evidence type="ECO:0000256" key="1">
    <source>
        <dbReference type="SAM" id="Coils"/>
    </source>
</evidence>
<name>A0AAV7P6M1_PLEWA</name>
<evidence type="ECO:0000313" key="3">
    <source>
        <dbReference type="EMBL" id="KAJ1123921.1"/>
    </source>
</evidence>
<feature type="coiled-coil region" evidence="1">
    <location>
        <begin position="151"/>
        <end position="178"/>
    </location>
</feature>
<comment type="caution">
    <text evidence="3">The sequence shown here is derived from an EMBL/GenBank/DDBJ whole genome shotgun (WGS) entry which is preliminary data.</text>
</comment>
<feature type="region of interest" description="Disordered" evidence="2">
    <location>
        <begin position="43"/>
        <end position="69"/>
    </location>
</feature>
<dbReference type="Proteomes" id="UP001066276">
    <property type="component" value="Chromosome 7"/>
</dbReference>
<organism evidence="3 4">
    <name type="scientific">Pleurodeles waltl</name>
    <name type="common">Iberian ribbed newt</name>
    <dbReference type="NCBI Taxonomy" id="8319"/>
    <lineage>
        <taxon>Eukaryota</taxon>
        <taxon>Metazoa</taxon>
        <taxon>Chordata</taxon>
        <taxon>Craniata</taxon>
        <taxon>Vertebrata</taxon>
        <taxon>Euteleostomi</taxon>
        <taxon>Amphibia</taxon>
        <taxon>Batrachia</taxon>
        <taxon>Caudata</taxon>
        <taxon>Salamandroidea</taxon>
        <taxon>Salamandridae</taxon>
        <taxon>Pleurodelinae</taxon>
        <taxon>Pleurodeles</taxon>
    </lineage>
</organism>
<sequence>MKGEPSALERGWWWALRRGGGAAAQFTPLPKQETQFVTAPRGRLAPVGIGGSNGPLTPRPTANMTGSRKAKTGHQFKLDKFIQSKETTEAPWLGEQRSEMESTNPEEDTLMLKDIMEAIQGVCGTLESKIVVVSAEVALKRADFYKLGARVKKTEDSLKMLKENSSVLKEQVRKLKDTTTTLDAKVKDFERCSTETTSE</sequence>
<keyword evidence="1" id="KW-0175">Coiled coil</keyword>
<dbReference type="AlphaFoldDB" id="A0AAV7P6M1"/>
<protein>
    <submittedName>
        <fullName evidence="3">Uncharacterized protein</fullName>
    </submittedName>
</protein>
<keyword evidence="4" id="KW-1185">Reference proteome</keyword>
<gene>
    <name evidence="3" type="ORF">NDU88_002388</name>
</gene>
<reference evidence="3" key="1">
    <citation type="journal article" date="2022" name="bioRxiv">
        <title>Sequencing and chromosome-scale assembly of the giantPleurodeles waltlgenome.</title>
        <authorList>
            <person name="Brown T."/>
            <person name="Elewa A."/>
            <person name="Iarovenko S."/>
            <person name="Subramanian E."/>
            <person name="Araus A.J."/>
            <person name="Petzold A."/>
            <person name="Susuki M."/>
            <person name="Suzuki K.-i.T."/>
            <person name="Hayashi T."/>
            <person name="Toyoda A."/>
            <person name="Oliveira C."/>
            <person name="Osipova E."/>
            <person name="Leigh N.D."/>
            <person name="Simon A."/>
            <person name="Yun M.H."/>
        </authorList>
    </citation>
    <scope>NUCLEOTIDE SEQUENCE</scope>
    <source>
        <strain evidence="3">20211129_DDA</strain>
        <tissue evidence="3">Liver</tissue>
    </source>
</reference>